<comment type="caution">
    <text evidence="1">The sequence shown here is derived from an EMBL/GenBank/DDBJ whole genome shotgun (WGS) entry which is preliminary data.</text>
</comment>
<keyword evidence="2" id="KW-1185">Reference proteome</keyword>
<dbReference type="AlphaFoldDB" id="A0A243WBJ3"/>
<dbReference type="Proteomes" id="UP000194873">
    <property type="component" value="Unassembled WGS sequence"/>
</dbReference>
<accession>A0A243WBJ3</accession>
<proteinExistence type="predicted"/>
<reference evidence="1 2" key="1">
    <citation type="submission" date="2017-01" db="EMBL/GenBank/DDBJ databases">
        <title>A new Hymenobacter.</title>
        <authorList>
            <person name="Liang Y."/>
            <person name="Feng F."/>
        </authorList>
    </citation>
    <scope>NUCLEOTIDE SEQUENCE [LARGE SCALE GENOMIC DNA]</scope>
    <source>
        <strain evidence="1">MIMBbqt21</strain>
    </source>
</reference>
<gene>
    <name evidence="1" type="ORF">BXP70_16380</name>
</gene>
<evidence type="ECO:0008006" key="3">
    <source>
        <dbReference type="Google" id="ProtNLM"/>
    </source>
</evidence>
<name>A0A243WBJ3_9BACT</name>
<dbReference type="EMBL" id="MTSE01000008">
    <property type="protein sequence ID" value="OUJ72971.1"/>
    <property type="molecule type" value="Genomic_DNA"/>
</dbReference>
<organism evidence="1 2">
    <name type="scientific">Hymenobacter crusticola</name>
    <dbReference type="NCBI Taxonomy" id="1770526"/>
    <lineage>
        <taxon>Bacteria</taxon>
        <taxon>Pseudomonadati</taxon>
        <taxon>Bacteroidota</taxon>
        <taxon>Cytophagia</taxon>
        <taxon>Cytophagales</taxon>
        <taxon>Hymenobacteraceae</taxon>
        <taxon>Hymenobacter</taxon>
    </lineage>
</organism>
<sequence>MQEIEVFRTNVTCRRVAAGLLRQLLARYPAWGITFDLTDCDRVLRVQTPGCPIDSATIIHVLQASGYLCEPLPE</sequence>
<dbReference type="OrthoDB" id="1036397at2"/>
<protein>
    <recommendedName>
        <fullName evidence="3">HMA domain-containing protein</fullName>
    </recommendedName>
</protein>
<evidence type="ECO:0000313" key="2">
    <source>
        <dbReference type="Proteomes" id="UP000194873"/>
    </source>
</evidence>
<evidence type="ECO:0000313" key="1">
    <source>
        <dbReference type="EMBL" id="OUJ72971.1"/>
    </source>
</evidence>